<dbReference type="Gene3D" id="2.130.10.10">
    <property type="entry name" value="YVTN repeat-like/Quinoprotein amine dehydrogenase"/>
    <property type="match status" value="5"/>
</dbReference>
<evidence type="ECO:0000256" key="1">
    <source>
        <dbReference type="ARBA" id="ARBA00022574"/>
    </source>
</evidence>
<dbReference type="EMBL" id="QXGC01000920">
    <property type="protein sequence ID" value="KAE9216499.1"/>
    <property type="molecule type" value="Genomic_DNA"/>
</dbReference>
<keyword evidence="2" id="KW-0677">Repeat</keyword>
<dbReference type="PANTHER" id="PTHR13720">
    <property type="entry name" value="WD-40 REPEAT PROTEIN"/>
    <property type="match status" value="1"/>
</dbReference>
<evidence type="ECO:0000313" key="6">
    <source>
        <dbReference type="EMBL" id="KAE9216499.1"/>
    </source>
</evidence>
<feature type="repeat" description="WD" evidence="3">
    <location>
        <begin position="995"/>
        <end position="1020"/>
    </location>
</feature>
<dbReference type="InterPro" id="IPR055441">
    <property type="entry name" value="Beta-prop_WDR90_POC16_2nd"/>
</dbReference>
<dbReference type="SUPFAM" id="SSF50998">
    <property type="entry name" value="Quinoprotein alcohol dehydrogenase-like"/>
    <property type="match status" value="1"/>
</dbReference>
<feature type="repeat" description="WD" evidence="3">
    <location>
        <begin position="1034"/>
        <end position="1075"/>
    </location>
</feature>
<evidence type="ECO:0000256" key="2">
    <source>
        <dbReference type="ARBA" id="ARBA00022737"/>
    </source>
</evidence>
<dbReference type="Pfam" id="PF23393">
    <property type="entry name" value="Beta-prop_WDR90_POC16_2nd"/>
    <property type="match status" value="1"/>
</dbReference>
<gene>
    <name evidence="6" type="ORF">PF004_g14438</name>
</gene>
<evidence type="ECO:0000259" key="4">
    <source>
        <dbReference type="Pfam" id="PF05018"/>
    </source>
</evidence>
<accession>A0A6G0NP81</accession>
<dbReference type="SUPFAM" id="SSF50978">
    <property type="entry name" value="WD40 repeat-like"/>
    <property type="match status" value="3"/>
</dbReference>
<dbReference type="Proteomes" id="UP000476176">
    <property type="component" value="Unassembled WGS sequence"/>
</dbReference>
<dbReference type="InterPro" id="IPR050630">
    <property type="entry name" value="WD_repeat_EMAP"/>
</dbReference>
<organism evidence="6 7">
    <name type="scientific">Phytophthora fragariae</name>
    <dbReference type="NCBI Taxonomy" id="53985"/>
    <lineage>
        <taxon>Eukaryota</taxon>
        <taxon>Sar</taxon>
        <taxon>Stramenopiles</taxon>
        <taxon>Oomycota</taxon>
        <taxon>Peronosporomycetes</taxon>
        <taxon>Peronosporales</taxon>
        <taxon>Peronosporaceae</taxon>
        <taxon>Phytophthora</taxon>
    </lineage>
</organism>
<name>A0A6G0NP81_9STRA</name>
<proteinExistence type="predicted"/>
<sequence length="2014" mass="222508">MASPFASVVMPVWQDPFVEVIKFGMTHRNVGWHAQGDVEQTQDQHIHKNVFRIRGAIAATNYLRVPRDAAKGMHGLGLTGRYAYMQIRRIGDLPMTIHLDFVTNKKTALRFTLSSIYQLLRSTGTALRVPLSLDARWTVVVIDMVALLELHSFNQYARETYRHLKTITLCASMNVRNFFVSPTLYTPSTLPSTLRFPENFGDQYRWLMLPSETNSSLDDGSYRQLDPVKQEDLRIAATPKSAARVRRSSVESTRTIQNEVVFDEQSPTHESAAETITKVSPRTRDTNLRRDRNDILSKADQILRDAGIFDVNTDTTNNQQPMDAAYQSPLDSPAMRYASLTKRGLRAKIVSSSTKAEWPDPILELDRVIGFSNDFPRMLLWLPDNSACVYTSSSTIIIREFRDENTDPTRSQRVSTEAVKGSVETTRSATATREHFLYGHSVSICALAVSSDGGLLASAEVPTQTKKQGGVRLWGLASRECVTVVKAQPKGVHTLCFSTPSKRRLLLCVVGRDECFRTQIFIWDCSCLRHGKEEALSGAAVSLMARQTSDFPIDRIAFSPYEQQDHYHLVSCGRENIRYWRVNPNTGHLTGCPVILNEYSRGTVFTDIGFDTIVETHPSDIRRVRPLYVASSLGTLLVIDYDSKQVMCVYQLHDASINCLSINEGFCVTGSDDCFLRVWPLDFTDFFLEAHHEAGVSCLDVSPDGMKVLVGSRNNAIGLLDIADQQYATLLRSHTKDITAMAPAPWGSPLASLLLEDARSGGIGTAESELVTASSDGTLRVWDALSGYQLYEFDMQQERVTSLAASPVSSAIVAVGFASGCTRIFDVHRTPASGEINTIEAPSSMLREFRQHQSSILHVEFDIDAEHLFTSGAGKQLCLYDARQQDYLPLKMLLADFDPEDGHFVLSHDKKWLAVVSGDRKNIVMVDPCSLRVVATVQPPKLPGISSQEESLKLVRFSNRSTELLVLSASDRLHVFSLPGRGFVQSMPLLGQDGISALVTSANAKYMATGGVDGSLRVWNWDDRGRIGRMHQSFIGHAGKVKDLAFTKDDKRVVATGESTAICIWQFHGDSSPMSPRAKSGSMDIANIFPFEEHDSNQEMNGEQSTNNDASALPSSKSNFKLTLEADALKLESVSGVTQHEKIDSVLSNKTDLVDTDVPTTVVEMSKQNSGDLVLSSALGGFNSSNFAWSYSTGKMVYTRKTILVVEDVASGRQVFYDDHSINDSSMLDPSDEIILMQLSPSGEYVATITSRFDVVAVRPLASRDEFANKINTASSHEDNQILITLPLGTCSVSALAFGERSHQRQVEELLCMACEVKKPDLSQEHVIVVASTLKKCIIWTSTTSKELQPTRTRQIVATSDTEFLLLSGERSGISTLTVYPDAMTTCFDTTSDAELEPLIGVFPTQVELISLYNRDGTRDRLCYLVGIDNDRYCYFYDLHRNTFIATTQLLLLSSKTRNGSSQPDNKPKTAASTRKVVEFMEWVTTAGKSLLITGSRSENALYVHGLPMVSTKHSARVQVDWQRVARAGVSLLFKVVLNGSGMLRSLSVDPARDAGIATTEDGTIVLVHFSTPPTTKVLRETATVGADRNIPFAVSNASWALDGAVLLSMAQNDNSIRVWLPELSREIASFQVESAICTCFAVKPFSTTPDSVPQSMVMAGYSDGSLRVFDLCEMRLLSRFELAPSFAKSARYDGGAFDRIIFVGALTALIVTKDNCVLLVDVSNALEQTEEAQSARGANIRPKRVNARVSKKSIQENSRLSRARTTGGCREGREVVYRELTLLPSSYRRRKRLPGLAKSEEVHVEVGAIDVMTSGDTNIHPFLIVVKYTGPIRYGEGRCVIKVFAEPTMSVLAEDDVAATDEWRLHSRPDLEHSVAVFMADSTSKSVRVLHSSSQRRPDSTPTETCAWGLELRDCVQRRLIHRFVFSIHLEHPVLLRCIHAALSPDAPEAAEMLLLSDANGRMAVLHLSTHQLIPINSRTTQALQLTSILNTSSNSLLLSSPSQLAVASLTFH</sequence>
<dbReference type="InterPro" id="IPR015943">
    <property type="entry name" value="WD40/YVTN_repeat-like_dom_sf"/>
</dbReference>
<protein>
    <submittedName>
        <fullName evidence="6">Uncharacterized protein</fullName>
    </submittedName>
</protein>
<feature type="domain" description="WDR90/POC16 second beta-propeller" evidence="5">
    <location>
        <begin position="766"/>
        <end position="1065"/>
    </location>
</feature>
<keyword evidence="1 3" id="KW-0853">WD repeat</keyword>
<feature type="repeat" description="WD" evidence="3">
    <location>
        <begin position="770"/>
        <end position="792"/>
    </location>
</feature>
<dbReference type="SMART" id="SM00320">
    <property type="entry name" value="WD40"/>
    <property type="match status" value="10"/>
</dbReference>
<dbReference type="PANTHER" id="PTHR13720:SF24">
    <property type="entry name" value="WD REPEAT-CONTAINING PROTEIN 90"/>
    <property type="match status" value="1"/>
</dbReference>
<evidence type="ECO:0000256" key="3">
    <source>
        <dbReference type="PROSITE-ProRule" id="PRU00221"/>
    </source>
</evidence>
<feature type="domain" description="CFA20" evidence="4">
    <location>
        <begin position="12"/>
        <end position="195"/>
    </location>
</feature>
<dbReference type="Pfam" id="PF00400">
    <property type="entry name" value="WD40"/>
    <property type="match status" value="2"/>
</dbReference>
<dbReference type="InterPro" id="IPR011047">
    <property type="entry name" value="Quinoprotein_ADH-like_sf"/>
</dbReference>
<dbReference type="InterPro" id="IPR001680">
    <property type="entry name" value="WD40_rpt"/>
</dbReference>
<comment type="caution">
    <text evidence="6">The sequence shown here is derived from an EMBL/GenBank/DDBJ whole genome shotgun (WGS) entry which is preliminary data.</text>
</comment>
<reference evidence="6 7" key="1">
    <citation type="submission" date="2018-09" db="EMBL/GenBank/DDBJ databases">
        <title>Genomic investigation of the strawberry pathogen Phytophthora fragariae indicates pathogenicity is determined by transcriptional variation in three key races.</title>
        <authorList>
            <person name="Adams T.M."/>
            <person name="Armitage A.D."/>
            <person name="Sobczyk M.K."/>
            <person name="Bates H.J."/>
            <person name="Dunwell J.M."/>
            <person name="Nellist C.F."/>
            <person name="Harrison R.J."/>
        </authorList>
    </citation>
    <scope>NUCLEOTIDE SEQUENCE [LARGE SCALE GENOMIC DNA]</scope>
    <source>
        <strain evidence="6 7">BC-23</strain>
    </source>
</reference>
<dbReference type="InterPro" id="IPR007714">
    <property type="entry name" value="CFA20_dom"/>
</dbReference>
<evidence type="ECO:0000259" key="5">
    <source>
        <dbReference type="Pfam" id="PF23393"/>
    </source>
</evidence>
<dbReference type="Pfam" id="PF05018">
    <property type="entry name" value="CFA20_dom"/>
    <property type="match status" value="1"/>
</dbReference>
<dbReference type="PROSITE" id="PS50082">
    <property type="entry name" value="WD_REPEATS_2"/>
    <property type="match status" value="3"/>
</dbReference>
<evidence type="ECO:0000313" key="7">
    <source>
        <dbReference type="Proteomes" id="UP000476176"/>
    </source>
</evidence>
<dbReference type="InterPro" id="IPR036322">
    <property type="entry name" value="WD40_repeat_dom_sf"/>
</dbReference>